<evidence type="ECO:0000313" key="2">
    <source>
        <dbReference type="Proteomes" id="UP000326289"/>
    </source>
</evidence>
<proteinExistence type="predicted"/>
<protein>
    <submittedName>
        <fullName evidence="1">Uncharacterized protein</fullName>
    </submittedName>
</protein>
<dbReference type="Proteomes" id="UP000326289">
    <property type="component" value="Unassembled WGS sequence"/>
</dbReference>
<evidence type="ECO:0000313" key="1">
    <source>
        <dbReference type="EMBL" id="KAB8266415.1"/>
    </source>
</evidence>
<reference evidence="1 2" key="1">
    <citation type="submission" date="2019-04" db="EMBL/GenBank/DDBJ databases">
        <title>Fungal friends and foes A comparative genomics study of 23 Aspergillus species from section Flavi.</title>
        <authorList>
            <consortium name="DOE Joint Genome Institute"/>
            <person name="Kjaerbolling I."/>
            <person name="Vesth T.C."/>
            <person name="Frisvad J.C."/>
            <person name="Nybo J.L."/>
            <person name="Theobald S."/>
            <person name="Kildgaard S."/>
            <person name="Petersen T.I."/>
            <person name="Kuo A."/>
            <person name="Sato A."/>
            <person name="Lyhne E.K."/>
            <person name="Kogle M.E."/>
            <person name="Wiebenga A."/>
            <person name="Kun R.S."/>
            <person name="Lubbers R.J."/>
            <person name="Makela M.R."/>
            <person name="Barry K."/>
            <person name="Chovatia M."/>
            <person name="Clum A."/>
            <person name="Daum C."/>
            <person name="Haridas S."/>
            <person name="He G."/>
            <person name="LaButti K."/>
            <person name="Lipzen A."/>
            <person name="Mondo S."/>
            <person name="Pangilinan J."/>
            <person name="Riley R."/>
            <person name="Salamov A."/>
            <person name="Simmons B.A."/>
            <person name="Magnuson J.K."/>
            <person name="Henrissat B."/>
            <person name="Mortensen U.H."/>
            <person name="Larsen T.O."/>
            <person name="De vries R.P."/>
            <person name="Grigoriev I.V."/>
            <person name="Machida M."/>
            <person name="Baker S.E."/>
            <person name="Andersen M.R."/>
        </authorList>
    </citation>
    <scope>NUCLEOTIDE SEQUENCE [LARGE SCALE GENOMIC DNA]</scope>
    <source>
        <strain evidence="1 2">CBS 117635</strain>
    </source>
</reference>
<gene>
    <name evidence="1" type="ORF">BDV30DRAFT_221963</name>
</gene>
<dbReference type="EMBL" id="ML732980">
    <property type="protein sequence ID" value="KAB8266415.1"/>
    <property type="molecule type" value="Genomic_DNA"/>
</dbReference>
<accession>A0A5N6IJ55</accession>
<organism evidence="1 2">
    <name type="scientific">Aspergillus minisclerotigenes</name>
    <dbReference type="NCBI Taxonomy" id="656917"/>
    <lineage>
        <taxon>Eukaryota</taxon>
        <taxon>Fungi</taxon>
        <taxon>Dikarya</taxon>
        <taxon>Ascomycota</taxon>
        <taxon>Pezizomycotina</taxon>
        <taxon>Eurotiomycetes</taxon>
        <taxon>Eurotiomycetidae</taxon>
        <taxon>Eurotiales</taxon>
        <taxon>Aspergillaceae</taxon>
        <taxon>Aspergillus</taxon>
        <taxon>Aspergillus subgen. Circumdati</taxon>
    </lineage>
</organism>
<sequence length="69" mass="7853">MTWFVLLTRSRVLHSKSTMIGKKAYLNINVLCSLLQKERLPPGVNESWFMGMIAAVGVRIIDKEMELST</sequence>
<dbReference type="AlphaFoldDB" id="A0A5N6IJ55"/>
<name>A0A5N6IJ55_9EURO</name>
<keyword evidence="2" id="KW-1185">Reference proteome</keyword>